<dbReference type="AlphaFoldDB" id="A0AAE0JQU3"/>
<feature type="compositionally biased region" description="Basic and acidic residues" evidence="1">
    <location>
        <begin position="427"/>
        <end position="439"/>
    </location>
</feature>
<feature type="region of interest" description="Disordered" evidence="1">
    <location>
        <begin position="945"/>
        <end position="968"/>
    </location>
</feature>
<reference evidence="2" key="1">
    <citation type="journal article" date="2023" name="Mol. Phylogenet. Evol.">
        <title>Genome-scale phylogeny and comparative genomics of the fungal order Sordariales.</title>
        <authorList>
            <person name="Hensen N."/>
            <person name="Bonometti L."/>
            <person name="Westerberg I."/>
            <person name="Brannstrom I.O."/>
            <person name="Guillou S."/>
            <person name="Cros-Aarteil S."/>
            <person name="Calhoun S."/>
            <person name="Haridas S."/>
            <person name="Kuo A."/>
            <person name="Mondo S."/>
            <person name="Pangilinan J."/>
            <person name="Riley R."/>
            <person name="LaButti K."/>
            <person name="Andreopoulos B."/>
            <person name="Lipzen A."/>
            <person name="Chen C."/>
            <person name="Yan M."/>
            <person name="Daum C."/>
            <person name="Ng V."/>
            <person name="Clum A."/>
            <person name="Steindorff A."/>
            <person name="Ohm R.A."/>
            <person name="Martin F."/>
            <person name="Silar P."/>
            <person name="Natvig D.O."/>
            <person name="Lalanne C."/>
            <person name="Gautier V."/>
            <person name="Ament-Velasquez S.L."/>
            <person name="Kruys A."/>
            <person name="Hutchinson M.I."/>
            <person name="Powell A.J."/>
            <person name="Barry K."/>
            <person name="Miller A.N."/>
            <person name="Grigoriev I.V."/>
            <person name="Debuchy R."/>
            <person name="Gladieux P."/>
            <person name="Hiltunen Thoren M."/>
            <person name="Johannesson H."/>
        </authorList>
    </citation>
    <scope>NUCLEOTIDE SEQUENCE</scope>
    <source>
        <strain evidence="2">CBS 560.94</strain>
    </source>
</reference>
<feature type="region of interest" description="Disordered" evidence="1">
    <location>
        <begin position="199"/>
        <end position="218"/>
    </location>
</feature>
<dbReference type="Proteomes" id="UP001278500">
    <property type="component" value="Unassembled WGS sequence"/>
</dbReference>
<name>A0AAE0JQU3_9PEZI</name>
<protein>
    <submittedName>
        <fullName evidence="2">Uncharacterized protein</fullName>
    </submittedName>
</protein>
<feature type="compositionally biased region" description="Low complexity" evidence="1">
    <location>
        <begin position="131"/>
        <end position="140"/>
    </location>
</feature>
<feature type="compositionally biased region" description="Polar residues" evidence="1">
    <location>
        <begin position="90"/>
        <end position="113"/>
    </location>
</feature>
<comment type="caution">
    <text evidence="2">The sequence shown here is derived from an EMBL/GenBank/DDBJ whole genome shotgun (WGS) entry which is preliminary data.</text>
</comment>
<dbReference type="GeneID" id="87866758"/>
<feature type="region of interest" description="Disordered" evidence="1">
    <location>
        <begin position="374"/>
        <end position="394"/>
    </location>
</feature>
<evidence type="ECO:0000313" key="3">
    <source>
        <dbReference type="Proteomes" id="UP001278500"/>
    </source>
</evidence>
<feature type="compositionally biased region" description="Basic residues" evidence="1">
    <location>
        <begin position="306"/>
        <end position="320"/>
    </location>
</feature>
<feature type="region of interest" description="Disordered" evidence="1">
    <location>
        <begin position="914"/>
        <end position="933"/>
    </location>
</feature>
<evidence type="ECO:0000256" key="1">
    <source>
        <dbReference type="SAM" id="MobiDB-lite"/>
    </source>
</evidence>
<sequence>MLSKPGSTIRKLVSPRKTLFVEEYEGSYFHHDDEGYRSVYRELKMRSWGLRRGSKPDLDVPKKEDLHKILTIIPPFPDTPLSSRSSLSSCGYSTDHTSPQCSSRRVGGQSPQRSPLLCPEHLEHQPQQARGRSQPSSTTPGTPPRTPSTQELHQIILLPPSPPLQQDEPNRDYTIRRPSITLTGLGINHQSISAEEIAEGYTGSREQHRSPSNGYSNDIQQLIPEMDRAFQPQRSPIEIKLPLPALVIPPTTYYSANHTKPLTPADTPSQWNKARRRSQASLQSFTQPSKRSFLLTSPARFASASRTKRKKSKKSQRRPRIVSTQVSRWALPDTARNLFERFNPIEANEVLPESVLQEIMDRACLAQSAMNDGVTATGQEGDQTSQQPITPVEPFHLDDLPTRIDNAGVSLTVTSATPPLETARPSLSDHGEITRDDCATPKQQLQEDGQKQNRPRSPPVALAEDGKEHSLPIMFRLEEEEAQQPPKPPSVAHLTPSTTGPIRPVPRRTPSRQLPPLPTIPEGITSSMLTPTSTSSPGFGSDANNDDFIFLKGTPYTWTMPSFRHGPIRLPKPEPPINLLAANAEYGLDWVAFQISIGSGIGDFDSDPLDYSRPSDAELNERDDIIAWFSGFGFDGYGALRTFPTADEEIELMKHRQENAPLHTHSASSGSPLNMGRREPPDSGSRGRVPTGNALRRIQHLQAYDWDRKHSHERSASVNGHLPLHAPATHIAAHQMQQQQQQQHYLPWISRETPSSTWPIERQSRDHLEKPTTNTPYGHAHSQSWSYSLSPFQAPTSNPTVRRDHSRGRSQSDAANNNNTNTNNTLVPTSINRNQSPTLRTSTPTKTLTSRLQPSHTQRPGTPQHQIQQQYSLALTSSSLFSSPTIQRSESPFLPGGFAFQYEQQTVIPSSIVPTTQQHQQAPPPHSQPTKQTAKKISQAIDAARARTWQQGSQGPRHRRADSQESIKSLPQSPALNMVVSRDVNGQEYVIPMGFNLDHDLGDFLKWEAEHVALGID</sequence>
<feature type="compositionally biased region" description="Polar residues" evidence="1">
    <location>
        <begin position="826"/>
        <end position="835"/>
    </location>
</feature>
<evidence type="ECO:0000313" key="2">
    <source>
        <dbReference type="EMBL" id="KAK3355668.1"/>
    </source>
</evidence>
<dbReference type="EMBL" id="JAUEPP010000001">
    <property type="protein sequence ID" value="KAK3355668.1"/>
    <property type="molecule type" value="Genomic_DNA"/>
</dbReference>
<feature type="compositionally biased region" description="Polar residues" evidence="1">
    <location>
        <begin position="374"/>
        <end position="389"/>
    </location>
</feature>
<proteinExistence type="predicted"/>
<feature type="region of interest" description="Disordered" evidence="1">
    <location>
        <begin position="296"/>
        <end position="322"/>
    </location>
</feature>
<feature type="compositionally biased region" description="Low complexity" evidence="1">
    <location>
        <begin position="836"/>
        <end position="852"/>
    </location>
</feature>
<feature type="compositionally biased region" description="Polar residues" evidence="1">
    <location>
        <begin position="771"/>
        <end position="800"/>
    </location>
</feature>
<keyword evidence="3" id="KW-1185">Reference proteome</keyword>
<feature type="region of interest" description="Disordered" evidence="1">
    <location>
        <begin position="74"/>
        <end position="150"/>
    </location>
</feature>
<dbReference type="RefSeq" id="XP_062687046.1">
    <property type="nucleotide sequence ID" value="XM_062829604.1"/>
</dbReference>
<reference evidence="2" key="2">
    <citation type="submission" date="2023-06" db="EMBL/GenBank/DDBJ databases">
        <authorList>
            <consortium name="Lawrence Berkeley National Laboratory"/>
            <person name="Haridas S."/>
            <person name="Hensen N."/>
            <person name="Bonometti L."/>
            <person name="Westerberg I."/>
            <person name="Brannstrom I.O."/>
            <person name="Guillou S."/>
            <person name="Cros-Aarteil S."/>
            <person name="Calhoun S."/>
            <person name="Kuo A."/>
            <person name="Mondo S."/>
            <person name="Pangilinan J."/>
            <person name="Riley R."/>
            <person name="Labutti K."/>
            <person name="Andreopoulos B."/>
            <person name="Lipzen A."/>
            <person name="Chen C."/>
            <person name="Yanf M."/>
            <person name="Daum C."/>
            <person name="Ng V."/>
            <person name="Clum A."/>
            <person name="Steindorff A."/>
            <person name="Ohm R."/>
            <person name="Martin F."/>
            <person name="Silar P."/>
            <person name="Natvig D."/>
            <person name="Lalanne C."/>
            <person name="Gautier V."/>
            <person name="Ament-Velasquez S.L."/>
            <person name="Kruys A."/>
            <person name="Hutchinson M.I."/>
            <person name="Powell A.J."/>
            <person name="Barry K."/>
            <person name="Miller A.N."/>
            <person name="Grigoriev I.V."/>
            <person name="Debuchy R."/>
            <person name="Gladieux P."/>
            <person name="Thoren M.H."/>
            <person name="Johannesson H."/>
        </authorList>
    </citation>
    <scope>NUCLEOTIDE SEQUENCE</scope>
    <source>
        <strain evidence="2">CBS 560.94</strain>
    </source>
</reference>
<organism evidence="2 3">
    <name type="scientific">Neurospora tetraspora</name>
    <dbReference type="NCBI Taxonomy" id="94610"/>
    <lineage>
        <taxon>Eukaryota</taxon>
        <taxon>Fungi</taxon>
        <taxon>Dikarya</taxon>
        <taxon>Ascomycota</taxon>
        <taxon>Pezizomycotina</taxon>
        <taxon>Sordariomycetes</taxon>
        <taxon>Sordariomycetidae</taxon>
        <taxon>Sordariales</taxon>
        <taxon>Sordariaceae</taxon>
        <taxon>Neurospora</taxon>
    </lineage>
</organism>
<accession>A0AAE0JQU3</accession>
<feature type="compositionally biased region" description="Low complexity" evidence="1">
    <location>
        <begin position="816"/>
        <end position="825"/>
    </location>
</feature>
<feature type="compositionally biased region" description="Polar residues" evidence="1">
    <location>
        <begin position="853"/>
        <end position="868"/>
    </location>
</feature>
<feature type="region of interest" description="Disordered" evidence="1">
    <location>
        <begin position="768"/>
        <end position="868"/>
    </location>
</feature>
<feature type="compositionally biased region" description="Low complexity" evidence="1">
    <location>
        <begin position="525"/>
        <end position="537"/>
    </location>
</feature>
<gene>
    <name evidence="2" type="ORF">B0H65DRAFT_54881</name>
</gene>
<feature type="region of interest" description="Disordered" evidence="1">
    <location>
        <begin position="656"/>
        <end position="693"/>
    </location>
</feature>
<feature type="region of interest" description="Disordered" evidence="1">
    <location>
        <begin position="412"/>
        <end position="541"/>
    </location>
</feature>